<reference evidence="1" key="1">
    <citation type="submission" date="2019-08" db="EMBL/GenBank/DDBJ databases">
        <authorList>
            <person name="Kucharzyk K."/>
            <person name="Murdoch R.W."/>
            <person name="Higgins S."/>
            <person name="Loffler F."/>
        </authorList>
    </citation>
    <scope>NUCLEOTIDE SEQUENCE</scope>
</reference>
<gene>
    <name evidence="1" type="ORF">SDC9_176402</name>
</gene>
<dbReference type="AlphaFoldDB" id="A0A645GRW2"/>
<dbReference type="EMBL" id="VSSQ01079425">
    <property type="protein sequence ID" value="MPN28956.1"/>
    <property type="molecule type" value="Genomic_DNA"/>
</dbReference>
<proteinExistence type="predicted"/>
<comment type="caution">
    <text evidence="1">The sequence shown here is derived from an EMBL/GenBank/DDBJ whole genome shotgun (WGS) entry which is preliminary data.</text>
</comment>
<accession>A0A645GRW2</accession>
<protein>
    <submittedName>
        <fullName evidence="1">Uncharacterized protein</fullName>
    </submittedName>
</protein>
<dbReference type="InterPro" id="IPR018247">
    <property type="entry name" value="EF_Hand_1_Ca_BS"/>
</dbReference>
<name>A0A645GRW2_9ZZZZ</name>
<sequence length="180" mass="19679">MEIYERLKNTNGSWQTDAAGNAVYRKRPNSFNLKVSELSTLSGTLYLCPVKDSGSKRDIKLELSYTAPLGGKTHKDTVQLTNLHLDVDVDSNNDGTVSTDDRTEDDIETTAPGKVVLLNTSDRDGDGVVDRYDWEISGNGFNEPLFEELHLNLPDSIDLTNYKVGVSYAAAAPPLPGDAN</sequence>
<evidence type="ECO:0000313" key="1">
    <source>
        <dbReference type="EMBL" id="MPN28956.1"/>
    </source>
</evidence>
<organism evidence="1">
    <name type="scientific">bioreactor metagenome</name>
    <dbReference type="NCBI Taxonomy" id="1076179"/>
    <lineage>
        <taxon>unclassified sequences</taxon>
        <taxon>metagenomes</taxon>
        <taxon>ecological metagenomes</taxon>
    </lineage>
</organism>
<dbReference type="PROSITE" id="PS00018">
    <property type="entry name" value="EF_HAND_1"/>
    <property type="match status" value="1"/>
</dbReference>